<dbReference type="GO" id="GO:0004252">
    <property type="term" value="F:serine-type endopeptidase activity"/>
    <property type="evidence" value="ECO:0007669"/>
    <property type="project" value="InterPro"/>
</dbReference>
<evidence type="ECO:0000313" key="8">
    <source>
        <dbReference type="EMBL" id="KKY14433.1"/>
    </source>
</evidence>
<dbReference type="InterPro" id="IPR022398">
    <property type="entry name" value="Peptidase_S8_His-AS"/>
</dbReference>
<gene>
    <name evidence="8" type="ORF">UCDDS831_g08233</name>
</gene>
<evidence type="ECO:0000256" key="2">
    <source>
        <dbReference type="ARBA" id="ARBA00022670"/>
    </source>
</evidence>
<proteinExistence type="inferred from homology"/>
<protein>
    <submittedName>
        <fullName evidence="8">Putative serin endopeptidase</fullName>
    </submittedName>
</protein>
<dbReference type="InterPro" id="IPR000209">
    <property type="entry name" value="Peptidase_S8/S53_dom"/>
</dbReference>
<feature type="chain" id="PRO_5002544232" evidence="6">
    <location>
        <begin position="20"/>
        <end position="251"/>
    </location>
</feature>
<dbReference type="InterPro" id="IPR023827">
    <property type="entry name" value="Peptidase_S8_Asp-AS"/>
</dbReference>
<reference evidence="8 9" key="2">
    <citation type="submission" date="2015-05" db="EMBL/GenBank/DDBJ databases">
        <title>Distinctive expansion of gene families associated with plant cell wall degradation and secondary metabolism in the genomes of grapevine trunk pathogens.</title>
        <authorList>
            <person name="Lawrence D.P."/>
            <person name="Travadon R."/>
            <person name="Rolshausen P.E."/>
            <person name="Baumgartner K."/>
        </authorList>
    </citation>
    <scope>NUCLEOTIDE SEQUENCE [LARGE SCALE GENOMIC DNA]</scope>
    <source>
        <strain evidence="8">DS831</strain>
    </source>
</reference>
<dbReference type="InterPro" id="IPR015500">
    <property type="entry name" value="Peptidase_S8_subtilisin-rel"/>
</dbReference>
<evidence type="ECO:0000313" key="9">
    <source>
        <dbReference type="Proteomes" id="UP000034182"/>
    </source>
</evidence>
<evidence type="ECO:0000256" key="4">
    <source>
        <dbReference type="ARBA" id="ARBA00022825"/>
    </source>
</evidence>
<keyword evidence="3" id="KW-0378">Hydrolase</keyword>
<comment type="caution">
    <text evidence="5">Lacks conserved residue(s) required for the propagation of feature annotation.</text>
</comment>
<dbReference type="EMBL" id="LAQI01000231">
    <property type="protein sequence ID" value="KKY14433.1"/>
    <property type="molecule type" value="Genomic_DNA"/>
</dbReference>
<feature type="signal peptide" evidence="6">
    <location>
        <begin position="1"/>
        <end position="19"/>
    </location>
</feature>
<dbReference type="SUPFAM" id="SSF52743">
    <property type="entry name" value="Subtilisin-like"/>
    <property type="match status" value="1"/>
</dbReference>
<dbReference type="GO" id="GO:0006508">
    <property type="term" value="P:proteolysis"/>
    <property type="evidence" value="ECO:0007669"/>
    <property type="project" value="UniProtKB-KW"/>
</dbReference>
<keyword evidence="2" id="KW-0645">Protease</keyword>
<dbReference type="PROSITE" id="PS00137">
    <property type="entry name" value="SUBTILASE_HIS"/>
    <property type="match status" value="1"/>
</dbReference>
<evidence type="ECO:0000256" key="6">
    <source>
        <dbReference type="SAM" id="SignalP"/>
    </source>
</evidence>
<sequence>MLLLRHLLHALPIAGGASALAHHHRRQDGQTASTNSSAAAAVPKRFVIEYHGDAAGLRAAPESGIRVVQTFDSDVFLGVSVEADGRSVDDLAQLAGVARVWPMKSIRLSPPTSGLRTFSDDAAAANYTVHTSTGVDKLHAAGVYGEGAVVAVVDTGIDYSHPALGGAWPVEEKTPDDDPMGQMGHGTHVSGIIAGQTDYWVGVAPKATLRGYKVFSTIDSTDEDTLIQSFLAAYADDASAGEDPKEFLQND</sequence>
<accession>A0A0G2FR85</accession>
<dbReference type="PROSITE" id="PS51892">
    <property type="entry name" value="SUBTILASE"/>
    <property type="match status" value="1"/>
</dbReference>
<dbReference type="Gene3D" id="3.40.50.200">
    <property type="entry name" value="Peptidase S8/S53 domain"/>
    <property type="match status" value="1"/>
</dbReference>
<evidence type="ECO:0000256" key="5">
    <source>
        <dbReference type="PROSITE-ProRule" id="PRU01240"/>
    </source>
</evidence>
<dbReference type="PROSITE" id="PS00136">
    <property type="entry name" value="SUBTILASE_ASP"/>
    <property type="match status" value="1"/>
</dbReference>
<dbReference type="PANTHER" id="PTHR43806">
    <property type="entry name" value="PEPTIDASE S8"/>
    <property type="match status" value="1"/>
</dbReference>
<organism evidence="8 9">
    <name type="scientific">Diplodia seriata</name>
    <dbReference type="NCBI Taxonomy" id="420778"/>
    <lineage>
        <taxon>Eukaryota</taxon>
        <taxon>Fungi</taxon>
        <taxon>Dikarya</taxon>
        <taxon>Ascomycota</taxon>
        <taxon>Pezizomycotina</taxon>
        <taxon>Dothideomycetes</taxon>
        <taxon>Dothideomycetes incertae sedis</taxon>
        <taxon>Botryosphaeriales</taxon>
        <taxon>Botryosphaeriaceae</taxon>
        <taxon>Diplodia</taxon>
    </lineage>
</organism>
<reference evidence="8 9" key="1">
    <citation type="submission" date="2015-03" db="EMBL/GenBank/DDBJ databases">
        <authorList>
            <person name="Morales-Cruz A."/>
            <person name="Amrine K.C."/>
            <person name="Cantu D."/>
        </authorList>
    </citation>
    <scope>NUCLEOTIDE SEQUENCE [LARGE SCALE GENOMIC DNA]</scope>
    <source>
        <strain evidence="8">DS831</strain>
    </source>
</reference>
<comment type="similarity">
    <text evidence="1 5">Belongs to the peptidase S8 family.</text>
</comment>
<name>A0A0G2FR85_9PEZI</name>
<feature type="domain" description="Peptidase S8/S53" evidence="7">
    <location>
        <begin position="145"/>
        <end position="225"/>
    </location>
</feature>
<evidence type="ECO:0000256" key="3">
    <source>
        <dbReference type="ARBA" id="ARBA00022801"/>
    </source>
</evidence>
<evidence type="ECO:0000259" key="7">
    <source>
        <dbReference type="Pfam" id="PF00082"/>
    </source>
</evidence>
<comment type="caution">
    <text evidence="8">The sequence shown here is derived from an EMBL/GenBank/DDBJ whole genome shotgun (WGS) entry which is preliminary data.</text>
</comment>
<dbReference type="Proteomes" id="UP000034182">
    <property type="component" value="Unassembled WGS sequence"/>
</dbReference>
<dbReference type="AlphaFoldDB" id="A0A0G2FR85"/>
<dbReference type="InterPro" id="IPR036852">
    <property type="entry name" value="Peptidase_S8/S53_dom_sf"/>
</dbReference>
<dbReference type="PRINTS" id="PR00723">
    <property type="entry name" value="SUBTILISIN"/>
</dbReference>
<keyword evidence="4" id="KW-0720">Serine protease</keyword>
<dbReference type="InterPro" id="IPR050131">
    <property type="entry name" value="Peptidase_S8_subtilisin-like"/>
</dbReference>
<keyword evidence="6" id="KW-0732">Signal</keyword>
<evidence type="ECO:0000256" key="1">
    <source>
        <dbReference type="ARBA" id="ARBA00011073"/>
    </source>
</evidence>
<dbReference type="PANTHER" id="PTHR43806:SF66">
    <property type="entry name" value="SERIN ENDOPEPTIDASE"/>
    <property type="match status" value="1"/>
</dbReference>
<dbReference type="Pfam" id="PF00082">
    <property type="entry name" value="Peptidase_S8"/>
    <property type="match status" value="1"/>
</dbReference>